<protein>
    <submittedName>
        <fullName evidence="2">Uncharacterized protein</fullName>
    </submittedName>
</protein>
<organism evidence="2 3">
    <name type="scientific">Streptomyces hyderabadensis</name>
    <dbReference type="NCBI Taxonomy" id="598549"/>
    <lineage>
        <taxon>Bacteria</taxon>
        <taxon>Bacillati</taxon>
        <taxon>Actinomycetota</taxon>
        <taxon>Actinomycetes</taxon>
        <taxon>Kitasatosporales</taxon>
        <taxon>Streptomycetaceae</taxon>
        <taxon>Streptomyces</taxon>
    </lineage>
</organism>
<evidence type="ECO:0000313" key="2">
    <source>
        <dbReference type="EMBL" id="GAA4990140.1"/>
    </source>
</evidence>
<gene>
    <name evidence="2" type="ORF">GCM10023257_33050</name>
</gene>
<reference evidence="3" key="1">
    <citation type="journal article" date="2019" name="Int. J. Syst. Evol. Microbiol.">
        <title>The Global Catalogue of Microorganisms (GCM) 10K type strain sequencing project: providing services to taxonomists for standard genome sequencing and annotation.</title>
        <authorList>
            <consortium name="The Broad Institute Genomics Platform"/>
            <consortium name="The Broad Institute Genome Sequencing Center for Infectious Disease"/>
            <person name="Wu L."/>
            <person name="Ma J."/>
        </authorList>
    </citation>
    <scope>NUCLEOTIDE SEQUENCE [LARGE SCALE GENOMIC DNA]</scope>
    <source>
        <strain evidence="3">JCM 17657</strain>
    </source>
</reference>
<feature type="region of interest" description="Disordered" evidence="1">
    <location>
        <begin position="1"/>
        <end position="28"/>
    </location>
</feature>
<accession>A0ABP9I6M9</accession>
<name>A0ABP9I6M9_9ACTN</name>
<sequence>MDIGVGSPGLRDGEGNSVGGGGLGRRKEVRPRRFPGLAHVAQVHDPAVGALPDPAHVPGALRPVHAGRHRVRGQRQVLARPPRRHGLARVQGGGERPDVGGVQAVAAGETVHEAVDLAVHPPQRCGEDVRAARLGAGAAGPPLVRVLSAPVRCRHVISV</sequence>
<comment type="caution">
    <text evidence="2">The sequence shown here is derived from an EMBL/GenBank/DDBJ whole genome shotgun (WGS) entry which is preliminary data.</text>
</comment>
<keyword evidence="3" id="KW-1185">Reference proteome</keyword>
<evidence type="ECO:0000313" key="3">
    <source>
        <dbReference type="Proteomes" id="UP001500610"/>
    </source>
</evidence>
<dbReference type="Proteomes" id="UP001500610">
    <property type="component" value="Unassembled WGS sequence"/>
</dbReference>
<dbReference type="EMBL" id="BAABIV010000013">
    <property type="protein sequence ID" value="GAA4990140.1"/>
    <property type="molecule type" value="Genomic_DNA"/>
</dbReference>
<evidence type="ECO:0000256" key="1">
    <source>
        <dbReference type="SAM" id="MobiDB-lite"/>
    </source>
</evidence>
<proteinExistence type="predicted"/>